<keyword evidence="3 7" id="KW-1133">Transmembrane helix</keyword>
<keyword evidence="5 7" id="KW-0975">Bacterial flagellum</keyword>
<dbReference type="RefSeq" id="WP_220782730.1">
    <property type="nucleotide sequence ID" value="NZ_BPEY01000092.1"/>
</dbReference>
<keyword evidence="8" id="KW-0966">Cell projection</keyword>
<keyword evidence="8" id="KW-0969">Cilium</keyword>
<dbReference type="Pfam" id="PF04347">
    <property type="entry name" value="FliO"/>
    <property type="match status" value="1"/>
</dbReference>
<evidence type="ECO:0000256" key="3">
    <source>
        <dbReference type="ARBA" id="ARBA00022989"/>
    </source>
</evidence>
<evidence type="ECO:0000313" key="8">
    <source>
        <dbReference type="EMBL" id="GIU50638.1"/>
    </source>
</evidence>
<evidence type="ECO:0000313" key="9">
    <source>
        <dbReference type="Proteomes" id="UP000887104"/>
    </source>
</evidence>
<dbReference type="NCBIfam" id="TIGR03500">
    <property type="entry name" value="FliO_TIGR"/>
    <property type="match status" value="1"/>
</dbReference>
<dbReference type="InterPro" id="IPR022781">
    <property type="entry name" value="Flagellar_biosynth_FliO"/>
</dbReference>
<reference evidence="8" key="1">
    <citation type="submission" date="2021-05" db="EMBL/GenBank/DDBJ databases">
        <title>Molecular characterization for Shewanella algae harboring chromosomal blaOXA-55-like strains isolated from clinical and environment sample.</title>
        <authorList>
            <person name="Ohama Y."/>
            <person name="Aoki K."/>
            <person name="Harada S."/>
            <person name="Moriya K."/>
            <person name="Ishii Y."/>
            <person name="Tateda K."/>
        </authorList>
    </citation>
    <scope>NUCLEOTIDE SEQUENCE</scope>
    <source>
        <strain evidence="8">JCM 11563</strain>
    </source>
</reference>
<accession>A0ABQ4PPH4</accession>
<comment type="caution">
    <text evidence="8">The sequence shown here is derived from an EMBL/GenBank/DDBJ whole genome shotgun (WGS) entry which is preliminary data.</text>
</comment>
<dbReference type="PANTHER" id="PTHR38766">
    <property type="entry name" value="FLAGELLAR PROTEIN FLIO"/>
    <property type="match status" value="1"/>
</dbReference>
<organism evidence="8 9">
    <name type="scientific">Shewanella sairae</name>
    <dbReference type="NCBI Taxonomy" id="190310"/>
    <lineage>
        <taxon>Bacteria</taxon>
        <taxon>Pseudomonadati</taxon>
        <taxon>Pseudomonadota</taxon>
        <taxon>Gammaproteobacteria</taxon>
        <taxon>Alteromonadales</taxon>
        <taxon>Shewanellaceae</taxon>
        <taxon>Shewanella</taxon>
    </lineage>
</organism>
<keyword evidence="2 7" id="KW-0812">Transmembrane</keyword>
<feature type="transmembrane region" description="Helical" evidence="7">
    <location>
        <begin position="34"/>
        <end position="58"/>
    </location>
</feature>
<evidence type="ECO:0000256" key="7">
    <source>
        <dbReference type="RuleBase" id="RU362064"/>
    </source>
</evidence>
<gene>
    <name evidence="8" type="primary">fliO</name>
    <name evidence="8" type="ORF">TUM4438_37360</name>
</gene>
<keyword evidence="8" id="KW-0282">Flagellum</keyword>
<keyword evidence="9" id="KW-1185">Reference proteome</keyword>
<keyword evidence="1 7" id="KW-1003">Cell membrane</keyword>
<comment type="similarity">
    <text evidence="6 7">Belongs to the FliO/MopB family.</text>
</comment>
<name>A0ABQ4PPH4_9GAMM</name>
<keyword evidence="4 7" id="KW-0472">Membrane</keyword>
<evidence type="ECO:0000256" key="5">
    <source>
        <dbReference type="ARBA" id="ARBA00023143"/>
    </source>
</evidence>
<evidence type="ECO:0000256" key="6">
    <source>
        <dbReference type="ARBA" id="ARBA00037937"/>
    </source>
</evidence>
<evidence type="ECO:0000256" key="2">
    <source>
        <dbReference type="ARBA" id="ARBA00022692"/>
    </source>
</evidence>
<evidence type="ECO:0000256" key="1">
    <source>
        <dbReference type="ARBA" id="ARBA00022475"/>
    </source>
</evidence>
<dbReference type="PANTHER" id="PTHR38766:SF1">
    <property type="entry name" value="FLAGELLAR PROTEIN FLIO"/>
    <property type="match status" value="1"/>
</dbReference>
<dbReference type="Proteomes" id="UP000887104">
    <property type="component" value="Unassembled WGS sequence"/>
</dbReference>
<dbReference type="EMBL" id="BPEY01000092">
    <property type="protein sequence ID" value="GIU50638.1"/>
    <property type="molecule type" value="Genomic_DNA"/>
</dbReference>
<comment type="subcellular location">
    <subcellularLocation>
        <location evidence="7">Cell membrane</location>
    </subcellularLocation>
    <subcellularLocation>
        <location evidence="7">Bacterial flagellum basal body</location>
    </subcellularLocation>
</comment>
<evidence type="ECO:0000256" key="4">
    <source>
        <dbReference type="ARBA" id="ARBA00023136"/>
    </source>
</evidence>
<sequence length="132" mass="13918">MSVNWVLASIAGTQAQVDTATNVTSTAGSSASSIATLSSMVGGLIVVLVLIFFLAYLVKRFNLVPSSQGVLKTIAVTPLGQKEKLVLIEVDGQQYLLGVTPQQISLVDKLAQPVEIATESFATRLRQAKASQ</sequence>
<proteinExistence type="inferred from homology"/>
<dbReference type="InterPro" id="IPR052205">
    <property type="entry name" value="FliO/MopB"/>
</dbReference>
<protein>
    <recommendedName>
        <fullName evidence="7">Flagellar protein</fullName>
    </recommendedName>
</protein>